<proteinExistence type="inferred from homology"/>
<evidence type="ECO:0000256" key="8">
    <source>
        <dbReference type="PIRSR" id="PIRSR604808-1"/>
    </source>
</evidence>
<feature type="binding site" evidence="9">
    <location>
        <position position="301"/>
    </location>
    <ligand>
        <name>Mg(2+)</name>
        <dbReference type="ChEBI" id="CHEBI:18420"/>
        <label>1</label>
    </ligand>
</feature>
<dbReference type="PROSITE" id="PS51999">
    <property type="entry name" value="ZF_GRF"/>
    <property type="match status" value="1"/>
</dbReference>
<dbReference type="InterPro" id="IPR010666">
    <property type="entry name" value="Znf_GRF"/>
</dbReference>
<dbReference type="Proteomes" id="UP001300502">
    <property type="component" value="Unassembled WGS sequence"/>
</dbReference>
<dbReference type="InterPro" id="IPR004808">
    <property type="entry name" value="AP_endonuc_1"/>
</dbReference>
<comment type="cofactor">
    <cofactor evidence="9 12">
        <name>Mg(2+)</name>
        <dbReference type="ChEBI" id="CHEBI:18420"/>
    </cofactor>
    <cofactor evidence="9 12">
        <name>Mn(2+)</name>
        <dbReference type="ChEBI" id="CHEBI:29035"/>
    </cofactor>
    <text evidence="9 12">Probably binds two magnesium or manganese ions per subunit.</text>
</comment>
<dbReference type="PANTHER" id="PTHR22748">
    <property type="entry name" value="AP ENDONUCLEASE"/>
    <property type="match status" value="1"/>
</dbReference>
<dbReference type="GO" id="GO:0008270">
    <property type="term" value="F:zinc ion binding"/>
    <property type="evidence" value="ECO:0007669"/>
    <property type="project" value="UniProtKB-KW"/>
</dbReference>
<feature type="binding site" evidence="9">
    <location>
        <position position="302"/>
    </location>
    <ligand>
        <name>Mg(2+)</name>
        <dbReference type="ChEBI" id="CHEBI:18420"/>
        <label>1</label>
    </ligand>
</feature>
<feature type="site" description="Transition state stabilizer" evidence="10">
    <location>
        <position position="198"/>
    </location>
</feature>
<organism evidence="14 15">
    <name type="scientific">Galdieria yellowstonensis</name>
    <dbReference type="NCBI Taxonomy" id="3028027"/>
    <lineage>
        <taxon>Eukaryota</taxon>
        <taxon>Rhodophyta</taxon>
        <taxon>Bangiophyceae</taxon>
        <taxon>Galdieriales</taxon>
        <taxon>Galdieriaceae</taxon>
        <taxon>Galdieria</taxon>
    </lineage>
</organism>
<dbReference type="InterPro" id="IPR005135">
    <property type="entry name" value="Endo/exonuclease/phosphatase"/>
</dbReference>
<dbReference type="GO" id="GO:0005634">
    <property type="term" value="C:nucleus"/>
    <property type="evidence" value="ECO:0007669"/>
    <property type="project" value="TreeGrafter"/>
</dbReference>
<reference evidence="14 15" key="1">
    <citation type="submission" date="2022-07" db="EMBL/GenBank/DDBJ databases">
        <title>Genome-wide signatures of adaptation to extreme environments.</title>
        <authorList>
            <person name="Cho C.H."/>
            <person name="Yoon H.S."/>
        </authorList>
    </citation>
    <scope>NUCLEOTIDE SEQUENCE [LARGE SCALE GENOMIC DNA]</scope>
    <source>
        <strain evidence="14 15">108.79 E11</strain>
    </source>
</reference>
<dbReference type="GO" id="GO:0008311">
    <property type="term" value="F:double-stranded DNA 3'-5' DNA exonuclease activity"/>
    <property type="evidence" value="ECO:0007669"/>
    <property type="project" value="TreeGrafter"/>
</dbReference>
<keyword evidence="15" id="KW-1185">Reference proteome</keyword>
<gene>
    <name evidence="14" type="ORF">GAYE_SCF02G2089</name>
</gene>
<evidence type="ECO:0000313" key="14">
    <source>
        <dbReference type="EMBL" id="KAK4524190.1"/>
    </source>
</evidence>
<accession>A0AAV9I9T6</accession>
<feature type="active site" evidence="8">
    <location>
        <position position="157"/>
    </location>
</feature>
<keyword evidence="12" id="KW-0234">DNA repair</keyword>
<dbReference type="EMBL" id="JANCYU010000022">
    <property type="protein sequence ID" value="KAK4524190.1"/>
    <property type="molecule type" value="Genomic_DNA"/>
</dbReference>
<dbReference type="Pfam" id="PF03372">
    <property type="entry name" value="Exo_endo_phos"/>
    <property type="match status" value="2"/>
</dbReference>
<keyword evidence="4" id="KW-0378">Hydrolase</keyword>
<feature type="binding site" evidence="9">
    <location>
        <position position="196"/>
    </location>
    <ligand>
        <name>Mg(2+)</name>
        <dbReference type="ChEBI" id="CHEBI:18420"/>
        <label>1</label>
    </ligand>
</feature>
<evidence type="ECO:0000256" key="6">
    <source>
        <dbReference type="ARBA" id="ARBA00022842"/>
    </source>
</evidence>
<evidence type="ECO:0000256" key="4">
    <source>
        <dbReference type="ARBA" id="ARBA00022801"/>
    </source>
</evidence>
<comment type="caution">
    <text evidence="14">The sequence shown here is derived from an EMBL/GenBank/DDBJ whole genome shotgun (WGS) entry which is preliminary data.</text>
</comment>
<feature type="domain" description="GRF-type" evidence="13">
    <location>
        <begin position="451"/>
        <end position="498"/>
    </location>
</feature>
<keyword evidence="7" id="KW-0539">Nucleus</keyword>
<evidence type="ECO:0000259" key="13">
    <source>
        <dbReference type="PROSITE" id="PS51999"/>
    </source>
</evidence>
<dbReference type="InterPro" id="IPR036691">
    <property type="entry name" value="Endo/exonu/phosph_ase_sf"/>
</dbReference>
<evidence type="ECO:0000256" key="11">
    <source>
        <dbReference type="PROSITE-ProRule" id="PRU01343"/>
    </source>
</evidence>
<dbReference type="GO" id="GO:0006284">
    <property type="term" value="P:base-excision repair"/>
    <property type="evidence" value="ECO:0007669"/>
    <property type="project" value="TreeGrafter"/>
</dbReference>
<keyword evidence="9" id="KW-0464">Manganese</keyword>
<evidence type="ECO:0000256" key="10">
    <source>
        <dbReference type="PIRSR" id="PIRSR604808-3"/>
    </source>
</evidence>
<feature type="active site" description="Proton acceptor" evidence="8">
    <location>
        <position position="302"/>
    </location>
</feature>
<feature type="binding site" evidence="9">
    <location>
        <position position="198"/>
    </location>
    <ligand>
        <name>Mg(2+)</name>
        <dbReference type="ChEBI" id="CHEBI:18420"/>
        <label>1</label>
    </ligand>
</feature>
<dbReference type="GO" id="GO:0008081">
    <property type="term" value="F:phosphoric diester hydrolase activity"/>
    <property type="evidence" value="ECO:0007669"/>
    <property type="project" value="TreeGrafter"/>
</dbReference>
<dbReference type="SUPFAM" id="SSF56219">
    <property type="entry name" value="DNase I-like"/>
    <property type="match status" value="1"/>
</dbReference>
<dbReference type="EC" id="3.1.-.-" evidence="12"/>
<keyword evidence="12" id="KW-0227">DNA damage</keyword>
<evidence type="ECO:0000256" key="5">
    <source>
        <dbReference type="ARBA" id="ARBA00022833"/>
    </source>
</evidence>
<evidence type="ECO:0000256" key="3">
    <source>
        <dbReference type="ARBA" id="ARBA00022771"/>
    </source>
</evidence>
<dbReference type="GO" id="GO:0003906">
    <property type="term" value="F:DNA-(apurinic or apyrimidinic site) endonuclease activity"/>
    <property type="evidence" value="ECO:0007669"/>
    <property type="project" value="TreeGrafter"/>
</dbReference>
<feature type="binding site" evidence="9">
    <location>
        <position position="36"/>
    </location>
    <ligand>
        <name>Mg(2+)</name>
        <dbReference type="ChEBI" id="CHEBI:18420"/>
        <label>1</label>
    </ligand>
</feature>
<feature type="site" description="Important for catalytic activity" evidence="10">
    <location>
        <position position="275"/>
    </location>
</feature>
<dbReference type="Gene3D" id="3.60.10.10">
    <property type="entry name" value="Endonuclease/exonuclease/phosphatase"/>
    <property type="match status" value="1"/>
</dbReference>
<dbReference type="NCBIfam" id="TIGR00633">
    <property type="entry name" value="xth"/>
    <property type="match status" value="1"/>
</dbReference>
<evidence type="ECO:0000256" key="2">
    <source>
        <dbReference type="ARBA" id="ARBA00022723"/>
    </source>
</evidence>
<evidence type="ECO:0000256" key="9">
    <source>
        <dbReference type="PIRSR" id="PIRSR604808-2"/>
    </source>
</evidence>
<evidence type="ECO:0000256" key="1">
    <source>
        <dbReference type="ARBA" id="ARBA00007092"/>
    </source>
</evidence>
<evidence type="ECO:0000256" key="12">
    <source>
        <dbReference type="RuleBase" id="RU362131"/>
    </source>
</evidence>
<feature type="binding site" evidence="9">
    <location>
        <position position="7"/>
    </location>
    <ligand>
        <name>Mg(2+)</name>
        <dbReference type="ChEBI" id="CHEBI:18420"/>
        <label>1</label>
    </ligand>
</feature>
<name>A0AAV9I9T6_9RHOD</name>
<comment type="similarity">
    <text evidence="1 12">Belongs to the DNA repair enzymes AP/ExoA family.</text>
</comment>
<keyword evidence="2 9" id="KW-0479">Metal-binding</keyword>
<keyword evidence="3 11" id="KW-0863">Zinc-finger</keyword>
<keyword evidence="6 9" id="KW-0460">Magnesium</keyword>
<evidence type="ECO:0000313" key="15">
    <source>
        <dbReference type="Proteomes" id="UP001300502"/>
    </source>
</evidence>
<dbReference type="PROSITE" id="PS51435">
    <property type="entry name" value="AP_NUCLEASE_F1_4"/>
    <property type="match status" value="1"/>
</dbReference>
<feature type="active site" description="Proton donor/acceptor" evidence="8">
    <location>
        <position position="196"/>
    </location>
</feature>
<keyword evidence="5" id="KW-0862">Zinc</keyword>
<sequence>MRLCTWNVNGLESLIRKGYFTTFIQQTNPDIICFQETKISRRKLAQWSVVTKDWNCFLSLCKSNEGYSGVGTFCKLFCPLFKAEEGITGFLPAECLSWNSKRPWFCHLRDNPTWRETSYSVGYHFEVGGDSDKLLELDKEGRCIIVEFPDFVLFNIYVPFNSDEETFEYKYLFLQSLSKRIEKLLQGGKNVVVCGDFNCARTRMDHCDPDGIFQKQPRDIPFELEPCRILLNEICTPKGPMVDVFRHFHPERIDAYTCWNAQTGARKTNFGTRIDYILANKEFVDSCIVDCDIVSDIYGSDHCPVYIDFHCSMSVQGSWIECVEQLPPFCCQHFPDLLGLQQSLKDMVSCSVNVKHSRTEEVQRKDLCFKETTRSKRSRVRNRKMDSQSEKNVTLTSLITYTRAYSENSKNAEKNYCPTVRESEKVHLSKYQKAKEDWRKLFQSRQTVPLCSGHQEPCQLRIVKKKGSNLGRKFYVCARPIGKGEEGRCNFFLWYENRDAR</sequence>
<protein>
    <recommendedName>
        <fullName evidence="12">DNA-(apurinic or apyrimidinic site) endonuclease</fullName>
        <ecNumber evidence="12">3.1.-.-</ecNumber>
    </recommendedName>
</protein>
<dbReference type="Pfam" id="PF06839">
    <property type="entry name" value="Zn_ribbon_GRF"/>
    <property type="match status" value="1"/>
</dbReference>
<dbReference type="PANTHER" id="PTHR22748:SF4">
    <property type="entry name" value="DNA-(APURINIC OR APYRIMIDINIC SITE) ENDONUCLEASE 2"/>
    <property type="match status" value="1"/>
</dbReference>
<dbReference type="AlphaFoldDB" id="A0AAV9I9T6"/>
<evidence type="ECO:0000256" key="7">
    <source>
        <dbReference type="ARBA" id="ARBA00023242"/>
    </source>
</evidence>
<feature type="site" description="Interaction with DNA substrate" evidence="10">
    <location>
        <position position="302"/>
    </location>
</feature>